<comment type="caution">
    <text evidence="2">The sequence shown here is derived from an EMBL/GenBank/DDBJ whole genome shotgun (WGS) entry which is preliminary data.</text>
</comment>
<feature type="region of interest" description="Disordered" evidence="1">
    <location>
        <begin position="154"/>
        <end position="178"/>
    </location>
</feature>
<feature type="region of interest" description="Disordered" evidence="1">
    <location>
        <begin position="264"/>
        <end position="296"/>
    </location>
</feature>
<dbReference type="OrthoDB" id="5425672at2759"/>
<evidence type="ECO:0000313" key="3">
    <source>
        <dbReference type="Proteomes" id="UP000244722"/>
    </source>
</evidence>
<feature type="compositionally biased region" description="Basic and acidic residues" evidence="1">
    <location>
        <begin position="155"/>
        <end position="165"/>
    </location>
</feature>
<feature type="compositionally biased region" description="Basic and acidic residues" evidence="1">
    <location>
        <begin position="349"/>
        <end position="364"/>
    </location>
</feature>
<evidence type="ECO:0000256" key="1">
    <source>
        <dbReference type="SAM" id="MobiDB-lite"/>
    </source>
</evidence>
<proteinExistence type="predicted"/>
<protein>
    <submittedName>
        <fullName evidence="2">Uncharacterized protein</fullName>
    </submittedName>
</protein>
<feature type="compositionally biased region" description="Polar residues" evidence="1">
    <location>
        <begin position="46"/>
        <end position="71"/>
    </location>
</feature>
<gene>
    <name evidence="2" type="ORF">B9Z19DRAFT_1061683</name>
</gene>
<dbReference type="EMBL" id="NESQ01000024">
    <property type="protein sequence ID" value="PUU82663.1"/>
    <property type="molecule type" value="Genomic_DNA"/>
</dbReference>
<accession>A0A2T7A4J3</accession>
<feature type="region of interest" description="Disordered" evidence="1">
    <location>
        <begin position="1"/>
        <end position="82"/>
    </location>
</feature>
<reference evidence="2 3" key="1">
    <citation type="submission" date="2017-04" db="EMBL/GenBank/DDBJ databases">
        <title>Draft genome sequence of Tuber borchii Vittad., a whitish edible truffle.</title>
        <authorList>
            <consortium name="DOE Joint Genome Institute"/>
            <person name="Murat C."/>
            <person name="Kuo A."/>
            <person name="Barry K.W."/>
            <person name="Clum A."/>
            <person name="Dockter R.B."/>
            <person name="Fauchery L."/>
            <person name="Iotti M."/>
            <person name="Kohler A."/>
            <person name="Labutti K."/>
            <person name="Lindquist E.A."/>
            <person name="Lipzen A."/>
            <person name="Ohm R.A."/>
            <person name="Wang M."/>
            <person name="Grigoriev I.V."/>
            <person name="Zambonelli A."/>
            <person name="Martin F.M."/>
        </authorList>
    </citation>
    <scope>NUCLEOTIDE SEQUENCE [LARGE SCALE GENOMIC DNA]</scope>
    <source>
        <strain evidence="2 3">Tbo3840</strain>
    </source>
</reference>
<feature type="compositionally biased region" description="Basic residues" evidence="1">
    <location>
        <begin position="1"/>
        <end position="16"/>
    </location>
</feature>
<feature type="compositionally biased region" description="Low complexity" evidence="1">
    <location>
        <begin position="23"/>
        <end position="45"/>
    </location>
</feature>
<keyword evidence="3" id="KW-1185">Reference proteome</keyword>
<name>A0A2T7A4J3_TUBBO</name>
<feature type="region of interest" description="Disordered" evidence="1">
    <location>
        <begin position="310"/>
        <end position="364"/>
    </location>
</feature>
<dbReference type="AlphaFoldDB" id="A0A2T7A4J3"/>
<organism evidence="2 3">
    <name type="scientific">Tuber borchii</name>
    <name type="common">White truffle</name>
    <dbReference type="NCBI Taxonomy" id="42251"/>
    <lineage>
        <taxon>Eukaryota</taxon>
        <taxon>Fungi</taxon>
        <taxon>Dikarya</taxon>
        <taxon>Ascomycota</taxon>
        <taxon>Pezizomycotina</taxon>
        <taxon>Pezizomycetes</taxon>
        <taxon>Pezizales</taxon>
        <taxon>Tuberaceae</taxon>
        <taxon>Tuber</taxon>
    </lineage>
</organism>
<dbReference type="Proteomes" id="UP000244722">
    <property type="component" value="Unassembled WGS sequence"/>
</dbReference>
<feature type="region of interest" description="Disordered" evidence="1">
    <location>
        <begin position="537"/>
        <end position="580"/>
    </location>
</feature>
<evidence type="ECO:0000313" key="2">
    <source>
        <dbReference type="EMBL" id="PUU82663.1"/>
    </source>
</evidence>
<sequence>MSKLAKKFRLDKRNRAAQRAGVSGSDSLPNSLSDSASSSQQAANAVTFTMASPSLASGNLGTQSGTDNSLPPTGLGNAERFLVTRVEDPRVQVVDDQGCTHSAADSAGQPGCTHEIAKATKAGKAVDTQKWLDETPSKAELEASRDEIFAALEFDSEKEKSDPKKGKNAAPSVKTAGTDSNVFDFKPAEVRRVPKDRKNVTRFPHKRSVSSASSSTLSSIASDIFYGDVGRALLAGLKPVPGPSGEPIFPDFVPVGPAEKGLVPKAVQSTSSDKPQAEIEGGKGSSSVLSRVPSERKTSMASKLGFAFKGKPIFSPKPGNSTAGGPDNRPKAQPKSLRSRSSMASVEKMTAEPEAFQKKNDGRLGTKFSGAHNFFKIGRSPSSHFTTPSTLGNNTTDFHHSRAPTTIEPRSQPFTTPMGTFLSGEKPSAEGGEFPSFIFRTLRRSNNTDRVAIFQVPDLTGESTAVRSTSEMLADLTRHVTLSSSLNDQAAVINQSVAGAGASSSSIGSGANLNDPASGKGKAAIINPSVAGAGASSSSIGSGANLNDPASDKGKAAEASVPPTHASAPKARRKPKYQFSTPLFNTRKKSTLKALRIQLDCFNKILAQIQKKIDRIIIYAPDPALIERLRQLKKVHRGIILTLGAPPIIADMKAVGYKGKLLPDLEKFQARLDQYDWELEDDDPMDNPFGFPAEPVWLGPQFDDD</sequence>